<evidence type="ECO:0000256" key="4">
    <source>
        <dbReference type="ARBA" id="ARBA00023242"/>
    </source>
</evidence>
<name>A0A0N4SX39_BRUPA</name>
<comment type="function">
    <text evidence="6">Component of the Mediator complex, a coactivator involved in the regulated transcription of nearly all RNA polymerase II-dependent genes. Mediator functions as a bridge to convey information from gene-specific regulatory proteins to the basal RNA polymerase II transcription machinery. Mediator is recruited to promoters by direct interactions with regulatory proteins and serves as a scaffold for the assembly of a functional pre-initiation complex with RNA polymerase II and the general transcription factors.</text>
</comment>
<protein>
    <recommendedName>
        <fullName evidence="3 6">Mediator of RNA polymerase II transcription subunit 11</fullName>
    </recommendedName>
    <alternativeName>
        <fullName evidence="5 6">Mediator complex subunit 11</fullName>
    </alternativeName>
</protein>
<evidence type="ECO:0000256" key="3">
    <source>
        <dbReference type="ARBA" id="ARBA00019621"/>
    </source>
</evidence>
<evidence type="ECO:0000256" key="6">
    <source>
        <dbReference type="RuleBase" id="RU364147"/>
    </source>
</evidence>
<dbReference type="Proteomes" id="UP000278627">
    <property type="component" value="Unassembled WGS sequence"/>
</dbReference>
<evidence type="ECO:0000256" key="5">
    <source>
        <dbReference type="ARBA" id="ARBA00032011"/>
    </source>
</evidence>
<dbReference type="Gene3D" id="1.10.287.3490">
    <property type="match status" value="1"/>
</dbReference>
<keyword evidence="4 6" id="KW-0539">Nucleus</keyword>
<dbReference type="EMBL" id="UZAD01000009">
    <property type="protein sequence ID" value="VDN81410.1"/>
    <property type="molecule type" value="Genomic_DNA"/>
</dbReference>
<evidence type="ECO:0000256" key="1">
    <source>
        <dbReference type="ARBA" id="ARBA00004123"/>
    </source>
</evidence>
<dbReference type="GO" id="GO:0016592">
    <property type="term" value="C:mediator complex"/>
    <property type="evidence" value="ECO:0007669"/>
    <property type="project" value="InterPro"/>
</dbReference>
<dbReference type="STRING" id="6280.A0A0N4SX39"/>
<gene>
    <name evidence="6" type="primary">MED11</name>
    <name evidence="7" type="ORF">BPAG_LOCUS224</name>
</gene>
<dbReference type="AlphaFoldDB" id="A0A0N4SX39"/>
<comment type="subcellular location">
    <subcellularLocation>
        <location evidence="1 6">Nucleus</location>
    </subcellularLocation>
</comment>
<keyword evidence="6" id="KW-0010">Activator</keyword>
<comment type="subunit">
    <text evidence="6">Component of the Mediator complex.</text>
</comment>
<dbReference type="Pfam" id="PF10280">
    <property type="entry name" value="Med11"/>
    <property type="match status" value="1"/>
</dbReference>
<organism evidence="9">
    <name type="scientific">Brugia pahangi</name>
    <name type="common">Filarial nematode worm</name>
    <dbReference type="NCBI Taxonomy" id="6280"/>
    <lineage>
        <taxon>Eukaryota</taxon>
        <taxon>Metazoa</taxon>
        <taxon>Ecdysozoa</taxon>
        <taxon>Nematoda</taxon>
        <taxon>Chromadorea</taxon>
        <taxon>Rhabditida</taxon>
        <taxon>Spirurina</taxon>
        <taxon>Spiruromorpha</taxon>
        <taxon>Filarioidea</taxon>
        <taxon>Onchocercidae</taxon>
        <taxon>Brugia</taxon>
    </lineage>
</organism>
<evidence type="ECO:0000313" key="7">
    <source>
        <dbReference type="EMBL" id="VDN81410.1"/>
    </source>
</evidence>
<dbReference type="WBParaSite" id="BPAG_0000022301-mRNA-1">
    <property type="protein sequence ID" value="BPAG_0000022301-mRNA-1"/>
    <property type="gene ID" value="BPAG_0000022301"/>
</dbReference>
<sequence>MNLFIILSFNGYIRKLMFLEVHKQRQSGTSCRFCGSKTTLFSTVFDMSNLSTSSGSELAWRLKAIGDVEQKIAELIRHAQTCINELSKEKQASISKSKMEEASSAFKKCLNSIESDLSAQMQYLSHVCVGTAHQGSTFASQQNIALAEQTLVSLKDRLSAIQHIYLPVITEQFFPQPVFIIPCASCDFNLFHSALSMFVKGHSMINNVEKSRIYETIICSIPKTSSVCIPSKMIGNPFFINKLPTTNK</sequence>
<comment type="similarity">
    <text evidence="2 6">Belongs to the Mediator complex subunit 11 family.</text>
</comment>
<dbReference type="GO" id="GO:0003712">
    <property type="term" value="F:transcription coregulator activity"/>
    <property type="evidence" value="ECO:0007669"/>
    <property type="project" value="InterPro"/>
</dbReference>
<reference evidence="7 8" key="2">
    <citation type="submission" date="2018-11" db="EMBL/GenBank/DDBJ databases">
        <authorList>
            <consortium name="Pathogen Informatics"/>
        </authorList>
    </citation>
    <scope>NUCLEOTIDE SEQUENCE [LARGE SCALE GENOMIC DNA]</scope>
</reference>
<proteinExistence type="inferred from homology"/>
<evidence type="ECO:0000313" key="9">
    <source>
        <dbReference type="WBParaSite" id="BPAG_0000022301-mRNA-1"/>
    </source>
</evidence>
<keyword evidence="8" id="KW-1185">Reference proteome</keyword>
<accession>A0A0N4SX39</accession>
<dbReference type="InterPro" id="IPR019404">
    <property type="entry name" value="Mediator_Med11"/>
</dbReference>
<keyword evidence="6" id="KW-0805">Transcription regulation</keyword>
<evidence type="ECO:0000256" key="2">
    <source>
        <dbReference type="ARBA" id="ARBA00008186"/>
    </source>
</evidence>
<evidence type="ECO:0000313" key="8">
    <source>
        <dbReference type="Proteomes" id="UP000278627"/>
    </source>
</evidence>
<dbReference type="PANTHER" id="PTHR22890">
    <property type="entry name" value="MEDIATOR OF RNA POLYMERASE II TRANSCRIPTION SUBUNIT 11"/>
    <property type="match status" value="1"/>
</dbReference>
<reference evidence="9" key="1">
    <citation type="submission" date="2017-02" db="UniProtKB">
        <authorList>
            <consortium name="WormBaseParasite"/>
        </authorList>
    </citation>
    <scope>IDENTIFICATION</scope>
</reference>
<dbReference type="GO" id="GO:0006357">
    <property type="term" value="P:regulation of transcription by RNA polymerase II"/>
    <property type="evidence" value="ECO:0007669"/>
    <property type="project" value="InterPro"/>
</dbReference>
<keyword evidence="6" id="KW-0804">Transcription</keyword>